<dbReference type="InterPro" id="IPR042095">
    <property type="entry name" value="SUMF_sf"/>
</dbReference>
<proteinExistence type="predicted"/>
<dbReference type="InterPro" id="IPR005532">
    <property type="entry name" value="SUMF_dom"/>
</dbReference>
<dbReference type="InterPro" id="IPR051043">
    <property type="entry name" value="Sulfatase_Mod_Factor_Kinase"/>
</dbReference>
<dbReference type="Gene3D" id="3.90.1580.10">
    <property type="entry name" value="paralog of FGE (formylglycine-generating enzyme)"/>
    <property type="match status" value="1"/>
</dbReference>
<protein>
    <recommendedName>
        <fullName evidence="1">Sulfatase-modifying factor enzyme-like domain-containing protein</fullName>
    </recommendedName>
</protein>
<evidence type="ECO:0000259" key="1">
    <source>
        <dbReference type="Pfam" id="PF03781"/>
    </source>
</evidence>
<dbReference type="SUPFAM" id="SSF56436">
    <property type="entry name" value="C-type lectin-like"/>
    <property type="match status" value="1"/>
</dbReference>
<dbReference type="GO" id="GO:0120147">
    <property type="term" value="F:formylglycine-generating oxidase activity"/>
    <property type="evidence" value="ECO:0007669"/>
    <property type="project" value="TreeGrafter"/>
</dbReference>
<name>A0A383AK71_9ZZZZ</name>
<reference evidence="2" key="1">
    <citation type="submission" date="2018-05" db="EMBL/GenBank/DDBJ databases">
        <authorList>
            <person name="Lanie J.A."/>
            <person name="Ng W.-L."/>
            <person name="Kazmierczak K.M."/>
            <person name="Andrzejewski T.M."/>
            <person name="Davidsen T.M."/>
            <person name="Wayne K.J."/>
            <person name="Tettelin H."/>
            <person name="Glass J.I."/>
            <person name="Rusch D."/>
            <person name="Podicherti R."/>
            <person name="Tsui H.-C.T."/>
            <person name="Winkler M.E."/>
        </authorList>
    </citation>
    <scope>NUCLEOTIDE SEQUENCE</scope>
</reference>
<dbReference type="PANTHER" id="PTHR23150">
    <property type="entry name" value="SULFATASE MODIFYING FACTOR 1, 2"/>
    <property type="match status" value="1"/>
</dbReference>
<dbReference type="EMBL" id="UINC01192699">
    <property type="protein sequence ID" value="SVE07971.1"/>
    <property type="molecule type" value="Genomic_DNA"/>
</dbReference>
<organism evidence="2">
    <name type="scientific">marine metagenome</name>
    <dbReference type="NCBI Taxonomy" id="408172"/>
    <lineage>
        <taxon>unclassified sequences</taxon>
        <taxon>metagenomes</taxon>
        <taxon>ecological metagenomes</taxon>
    </lineage>
</organism>
<sequence length="233" mass="26120">EKQERQHEVILTRGFYLGTHEVTVGQFRQFIRDAKYQTEGERDGKGGWGVNASGSIGQNGRYTWKTPGFVQTNDHPVVLVSWNDTVTFCRWLSKKEKRRYRLPTEAEWEYACRSGTRTAYANGDAPKNLKALGNAGAGDDHRFTAPVGTFKPNAFGLYDMHGNVWEWCTDWYVPGSYPKTRQADPVGPASGDARVQRGGGWSSAAKRCRSAARIGRSPSDYRGSYLGFRVVLK</sequence>
<gene>
    <name evidence="2" type="ORF">METZ01_LOCUS460825</name>
</gene>
<dbReference type="InterPro" id="IPR016187">
    <property type="entry name" value="CTDL_fold"/>
</dbReference>
<feature type="non-terminal residue" evidence="2">
    <location>
        <position position="1"/>
    </location>
</feature>
<accession>A0A383AK71</accession>
<evidence type="ECO:0000313" key="2">
    <source>
        <dbReference type="EMBL" id="SVE07971.1"/>
    </source>
</evidence>
<feature type="domain" description="Sulfatase-modifying factor enzyme-like" evidence="1">
    <location>
        <begin position="4"/>
        <end position="231"/>
    </location>
</feature>
<dbReference type="AlphaFoldDB" id="A0A383AK71"/>
<dbReference type="Pfam" id="PF03781">
    <property type="entry name" value="FGE-sulfatase"/>
    <property type="match status" value="1"/>
</dbReference>
<dbReference type="PANTHER" id="PTHR23150:SF19">
    <property type="entry name" value="FORMYLGLYCINE-GENERATING ENZYME"/>
    <property type="match status" value="1"/>
</dbReference>